<dbReference type="Pfam" id="PF12770">
    <property type="entry name" value="CHAT"/>
    <property type="match status" value="1"/>
</dbReference>
<keyword evidence="3" id="KW-1185">Reference proteome</keyword>
<dbReference type="PANTHER" id="PTHR19959">
    <property type="entry name" value="KINESIN LIGHT CHAIN"/>
    <property type="match status" value="1"/>
</dbReference>
<protein>
    <submittedName>
        <fullName evidence="2">CHAT domain-containing protein</fullName>
    </submittedName>
</protein>
<evidence type="ECO:0000313" key="2">
    <source>
        <dbReference type="EMBL" id="KAJ7339801.1"/>
    </source>
</evidence>
<accession>A0AAD7EN15</accession>
<dbReference type="AlphaFoldDB" id="A0AAD7EN15"/>
<dbReference type="Gene3D" id="1.25.40.10">
    <property type="entry name" value="Tetratricopeptide repeat domain"/>
    <property type="match status" value="4"/>
</dbReference>
<name>A0AAD7EN15_9AGAR</name>
<gene>
    <name evidence="2" type="ORF">DFH08DRAFT_938686</name>
</gene>
<organism evidence="2 3">
    <name type="scientific">Mycena albidolilacea</name>
    <dbReference type="NCBI Taxonomy" id="1033008"/>
    <lineage>
        <taxon>Eukaryota</taxon>
        <taxon>Fungi</taxon>
        <taxon>Dikarya</taxon>
        <taxon>Basidiomycota</taxon>
        <taxon>Agaricomycotina</taxon>
        <taxon>Agaricomycetes</taxon>
        <taxon>Agaricomycetidae</taxon>
        <taxon>Agaricales</taxon>
        <taxon>Marasmiineae</taxon>
        <taxon>Mycenaceae</taxon>
        <taxon>Mycena</taxon>
    </lineage>
</organism>
<dbReference type="InterPro" id="IPR011990">
    <property type="entry name" value="TPR-like_helical_dom_sf"/>
</dbReference>
<sequence length="1252" mass="138912">MDNNFPPRSSVLDEGSREQAELVDLSDGIFKNCMAESNIADLNTAIYLLGHAGHIWLDKSLRSSECLDLLVTGLATLVNGKISGLPACFVFGCFRVAYLNIPYNRLSMRYTAEDISEMDDSPSDMMSLASSIIAGFRQTVALSDLNTVILLYQEALLAKPSAGAENPRIIRQLANAHLIQFRFTGFRAVWNRNVLDIDMAVSVLRGADIQLSWGHSRQVALKSSLASALHQRFKARVESGDFDSAIELHYELLGLESEAGRDYSASRHSLATLLYERYERRGERSDLDAAIKLLYEAVRLRPAPHPNRGTSLTNLAGAITVRFQTRGELVDLEQAITLYQEALEFIPAVHPTRGSCLNNFAATLHERFAIRGDQVDLDGAIEMYHKALELVPVPHPHRSPAMTNLGNVLCTRFGTRGQPADIDNAIALYRNALELLPASHPHHSSTLYNLANALYDRFRISGEPAELDSAIGLQRKILDLRPVPHPDRSSSLNSLANLIQERFATRGESEDLDIPIRLLREAVDLKPAPHPDRGTSLDSLANALTSRFEIRGDPADLDSAIDLRREALILQPDFHAQSSWLDNLASGLSQRFHMRGGPTDLDSVIELHSKVLKLHPVPHPGCGDSLSNLASTLSDRFETRGEPKDLDSAVDLYHEALYLRPAPHPSHAHHLHNLATALQVRFKTRGDAEDIENAFGYHSKALHLRPAHPDRGISLNGLGNVYRQRFQKWGSPEDINNAVKLYREVLDIFPPSHIHYGLALSNTALGSIESYDKTLDSYNMEEAIITFRRAASHTSSVSHRFKMSAIWARAADRRNHASALEAYETAIGLLPQLAMLGLNLDSRQRAMRLETNIGLAMHYNCMSLWMIFMLPIQSWQRGWLVCVSGDVQRMNLENVTRHGLELPVKIPRASLSGSEVQINQVMQDISTREASVELPDLQTRLLAKRENSDHYSPDEVLKDILEALWTLIVEPIFRALGLKKTENPGRLWWCLTGPFSFLPIHAAGLYDGGIEAHCVSDYVVSSYAPTLTSLLNPPTETVAPFKMTALIQPNTPECSPLPGTEEELTRIQDQVPEKWLHSLGRTSQATVEAALVHLRESSIVHFACHGIQDRKNPLDSGLLLTDGRLKVSELMRKNDNIKSQQKTMTLAFLSACETAKGDDKLPDEAMHLAATHLFAGFRGVVATMWTIADSDGPKIADAFYAHLFKGCNGNAEAPVLLDLTEAAEALHAAVAKLRADPSVSFKRWVPFVHYGL</sequence>
<dbReference type="InterPro" id="IPR024983">
    <property type="entry name" value="CHAT_dom"/>
</dbReference>
<evidence type="ECO:0000313" key="3">
    <source>
        <dbReference type="Proteomes" id="UP001218218"/>
    </source>
</evidence>
<feature type="domain" description="CHAT" evidence="1">
    <location>
        <begin position="959"/>
        <end position="1251"/>
    </location>
</feature>
<comment type="caution">
    <text evidence="2">The sequence shown here is derived from an EMBL/GenBank/DDBJ whole genome shotgun (WGS) entry which is preliminary data.</text>
</comment>
<dbReference type="Proteomes" id="UP001218218">
    <property type="component" value="Unassembled WGS sequence"/>
</dbReference>
<evidence type="ECO:0000259" key="1">
    <source>
        <dbReference type="Pfam" id="PF12770"/>
    </source>
</evidence>
<proteinExistence type="predicted"/>
<dbReference type="SUPFAM" id="SSF81901">
    <property type="entry name" value="HCP-like"/>
    <property type="match status" value="2"/>
</dbReference>
<dbReference type="EMBL" id="JARIHO010000027">
    <property type="protein sequence ID" value="KAJ7339801.1"/>
    <property type="molecule type" value="Genomic_DNA"/>
</dbReference>
<dbReference type="PANTHER" id="PTHR19959:SF119">
    <property type="entry name" value="FUNGAL LIPASE-LIKE DOMAIN-CONTAINING PROTEIN"/>
    <property type="match status" value="1"/>
</dbReference>
<reference evidence="2" key="1">
    <citation type="submission" date="2023-03" db="EMBL/GenBank/DDBJ databases">
        <title>Massive genome expansion in bonnet fungi (Mycena s.s.) driven by repeated elements and novel gene families across ecological guilds.</title>
        <authorList>
            <consortium name="Lawrence Berkeley National Laboratory"/>
            <person name="Harder C.B."/>
            <person name="Miyauchi S."/>
            <person name="Viragh M."/>
            <person name="Kuo A."/>
            <person name="Thoen E."/>
            <person name="Andreopoulos B."/>
            <person name="Lu D."/>
            <person name="Skrede I."/>
            <person name="Drula E."/>
            <person name="Henrissat B."/>
            <person name="Morin E."/>
            <person name="Kohler A."/>
            <person name="Barry K."/>
            <person name="LaButti K."/>
            <person name="Morin E."/>
            <person name="Salamov A."/>
            <person name="Lipzen A."/>
            <person name="Mereny Z."/>
            <person name="Hegedus B."/>
            <person name="Baldrian P."/>
            <person name="Stursova M."/>
            <person name="Weitz H."/>
            <person name="Taylor A."/>
            <person name="Grigoriev I.V."/>
            <person name="Nagy L.G."/>
            <person name="Martin F."/>
            <person name="Kauserud H."/>
        </authorList>
    </citation>
    <scope>NUCLEOTIDE SEQUENCE</scope>
    <source>
        <strain evidence="2">CBHHK002</strain>
    </source>
</reference>